<dbReference type="Gene3D" id="3.10.50.40">
    <property type="match status" value="1"/>
</dbReference>
<evidence type="ECO:0000313" key="7">
    <source>
        <dbReference type="EMBL" id="SIS72826.1"/>
    </source>
</evidence>
<dbReference type="Pfam" id="PF00254">
    <property type="entry name" value="FKBP_C"/>
    <property type="match status" value="1"/>
</dbReference>
<feature type="domain" description="PPIase FKBP-type" evidence="6">
    <location>
        <begin position="97"/>
        <end position="182"/>
    </location>
</feature>
<evidence type="ECO:0000256" key="3">
    <source>
        <dbReference type="PROSITE-ProRule" id="PRU00277"/>
    </source>
</evidence>
<dbReference type="SUPFAM" id="SSF54534">
    <property type="entry name" value="FKBP-like"/>
    <property type="match status" value="1"/>
</dbReference>
<evidence type="ECO:0000259" key="6">
    <source>
        <dbReference type="PROSITE" id="PS50059"/>
    </source>
</evidence>
<keyword evidence="3 4" id="KW-0413">Isomerase</keyword>
<feature type="signal peptide" evidence="5">
    <location>
        <begin position="1"/>
        <end position="26"/>
    </location>
</feature>
<dbReference type="EMBL" id="FTOJ01000002">
    <property type="protein sequence ID" value="SIS72826.1"/>
    <property type="molecule type" value="Genomic_DNA"/>
</dbReference>
<gene>
    <name evidence="7" type="ORF">SAMN05421796_102296</name>
</gene>
<organism evidence="7 8">
    <name type="scientific">Chryseobacterium piscicola</name>
    <dbReference type="NCBI Taxonomy" id="551459"/>
    <lineage>
        <taxon>Bacteria</taxon>
        <taxon>Pseudomonadati</taxon>
        <taxon>Bacteroidota</taxon>
        <taxon>Flavobacteriia</taxon>
        <taxon>Flavobacteriales</taxon>
        <taxon>Weeksellaceae</taxon>
        <taxon>Chryseobacterium group</taxon>
        <taxon>Chryseobacterium</taxon>
    </lineage>
</organism>
<evidence type="ECO:0000256" key="2">
    <source>
        <dbReference type="ARBA" id="ARBA00023110"/>
    </source>
</evidence>
<dbReference type="STRING" id="551459.SAMN05421796_102296"/>
<name>A0A1N7LGC2_9FLAO</name>
<dbReference type="GO" id="GO:0003755">
    <property type="term" value="F:peptidyl-prolyl cis-trans isomerase activity"/>
    <property type="evidence" value="ECO:0007669"/>
    <property type="project" value="UniProtKB-UniRule"/>
</dbReference>
<dbReference type="Proteomes" id="UP000186246">
    <property type="component" value="Unassembled WGS sequence"/>
</dbReference>
<dbReference type="InterPro" id="IPR046357">
    <property type="entry name" value="PPIase_dom_sf"/>
</dbReference>
<accession>A0A1N7LGC2</accession>
<evidence type="ECO:0000256" key="5">
    <source>
        <dbReference type="SAM" id="SignalP"/>
    </source>
</evidence>
<evidence type="ECO:0000313" key="8">
    <source>
        <dbReference type="Proteomes" id="UP000186246"/>
    </source>
</evidence>
<evidence type="ECO:0000256" key="4">
    <source>
        <dbReference type="RuleBase" id="RU003915"/>
    </source>
</evidence>
<keyword evidence="5" id="KW-0732">Signal</keyword>
<protein>
    <recommendedName>
        <fullName evidence="4">Peptidyl-prolyl cis-trans isomerase</fullName>
        <ecNumber evidence="4">5.2.1.8</ecNumber>
    </recommendedName>
</protein>
<sequence>MFANSYKTINQLHLNKILLFSILAFAGCKRNTTIYPPVGGVLSQSDLKTSKERTKNLNSMERQQIQDWISGQKTKYYPTKMNYWVDVVGFDEREKQADGTTVSYSYELYDFDMTKIYEKSFARENARFGHFDELKAVENALRYMKQGEEITILVPSPLAYGTFGDQNKIDNDVPLIIKLKLI</sequence>
<reference evidence="8" key="1">
    <citation type="submission" date="2017-01" db="EMBL/GenBank/DDBJ databases">
        <authorList>
            <person name="Varghese N."/>
            <person name="Submissions S."/>
        </authorList>
    </citation>
    <scope>NUCLEOTIDE SEQUENCE [LARGE SCALE GENOMIC DNA]</scope>
    <source>
        <strain evidence="8">DSM 21068</strain>
    </source>
</reference>
<comment type="similarity">
    <text evidence="4">Belongs to the FKBP-type PPIase family.</text>
</comment>
<dbReference type="PROSITE" id="PS50059">
    <property type="entry name" value="FKBP_PPIASE"/>
    <property type="match status" value="1"/>
</dbReference>
<dbReference type="OrthoDB" id="1093155at2"/>
<dbReference type="AlphaFoldDB" id="A0A1N7LGC2"/>
<keyword evidence="2 3" id="KW-0697">Rotamase</keyword>
<proteinExistence type="inferred from homology"/>
<dbReference type="PROSITE" id="PS51257">
    <property type="entry name" value="PROKAR_LIPOPROTEIN"/>
    <property type="match status" value="1"/>
</dbReference>
<dbReference type="EC" id="5.2.1.8" evidence="4"/>
<comment type="catalytic activity">
    <reaction evidence="1 3 4">
        <text>[protein]-peptidylproline (omega=180) = [protein]-peptidylproline (omega=0)</text>
        <dbReference type="Rhea" id="RHEA:16237"/>
        <dbReference type="Rhea" id="RHEA-COMP:10747"/>
        <dbReference type="Rhea" id="RHEA-COMP:10748"/>
        <dbReference type="ChEBI" id="CHEBI:83833"/>
        <dbReference type="ChEBI" id="CHEBI:83834"/>
        <dbReference type="EC" id="5.2.1.8"/>
    </reaction>
</comment>
<dbReference type="InterPro" id="IPR001179">
    <property type="entry name" value="PPIase_FKBP_dom"/>
</dbReference>
<evidence type="ECO:0000256" key="1">
    <source>
        <dbReference type="ARBA" id="ARBA00000971"/>
    </source>
</evidence>
<feature type="chain" id="PRO_5012726843" description="Peptidyl-prolyl cis-trans isomerase" evidence="5">
    <location>
        <begin position="27"/>
        <end position="182"/>
    </location>
</feature>